<name>A0A7Z2GD71_9BURK</name>
<dbReference type="Proteomes" id="UP000434209">
    <property type="component" value="Chromosome 4"/>
</dbReference>
<dbReference type="KEGG" id="pacp:FAZ97_31870"/>
<evidence type="ECO:0000313" key="3">
    <source>
        <dbReference type="Proteomes" id="UP000434209"/>
    </source>
</evidence>
<gene>
    <name evidence="2" type="ORF">FAZ97_31870</name>
</gene>
<accession>A0A7Z2GD71</accession>
<keyword evidence="3" id="KW-1185">Reference proteome</keyword>
<organism evidence="2 3">
    <name type="scientific">Paraburkholderia acidiphila</name>
    <dbReference type="NCBI Taxonomy" id="2571747"/>
    <lineage>
        <taxon>Bacteria</taxon>
        <taxon>Pseudomonadati</taxon>
        <taxon>Pseudomonadota</taxon>
        <taxon>Betaproteobacteria</taxon>
        <taxon>Burkholderiales</taxon>
        <taxon>Burkholderiaceae</taxon>
        <taxon>Paraburkholderia</taxon>
    </lineage>
</organism>
<keyword evidence="1" id="KW-1133">Transmembrane helix</keyword>
<protein>
    <submittedName>
        <fullName evidence="2">Transcriptional regulator</fullName>
    </submittedName>
</protein>
<sequence>MGVMLARAFKEIIQILFNAGNVAFFYADAMNVRRKRRKIARAPRERGNFSARRNNPRHRVLVPASPLNQHRITIMKFRGPLDEPLVSEADIQAYSDGTLAGARAAHVRRYLAGKPGEWHRILFYRRLNARIRDAYPAQAAQTAPPRTATARGGRVLRYAIALAAALALASAAFGWIAVTEPSQQVLNNAAVMALMEAENAHPEALEAGALRAPFDFGAAGLHFLGGGEVRVGPFASAQRYVYENGQGERVVLLASRAWLAGAAPQWSAHRAGPLRLLMWREHGTRWVLAGNAQTRGLMRAADLATLATPPAREGEGS</sequence>
<keyword evidence="1" id="KW-0812">Transmembrane</keyword>
<reference evidence="2 3" key="1">
    <citation type="submission" date="2019-12" db="EMBL/GenBank/DDBJ databases">
        <title>Paraburkholderia acidiphila 7Q-K02 sp. nov and Paraburkholderia acidisoli DHF22 sp. nov., two strains isolated from forest soil.</title>
        <authorList>
            <person name="Gao Z."/>
            <person name="Qiu L."/>
        </authorList>
    </citation>
    <scope>NUCLEOTIDE SEQUENCE [LARGE SCALE GENOMIC DNA]</scope>
    <source>
        <strain evidence="2 3">7Q-K02</strain>
    </source>
</reference>
<dbReference type="AlphaFoldDB" id="A0A7Z2GD71"/>
<dbReference type="EMBL" id="CP046912">
    <property type="protein sequence ID" value="QGZ59583.1"/>
    <property type="molecule type" value="Genomic_DNA"/>
</dbReference>
<evidence type="ECO:0000256" key="1">
    <source>
        <dbReference type="SAM" id="Phobius"/>
    </source>
</evidence>
<feature type="transmembrane region" description="Helical" evidence="1">
    <location>
        <begin position="12"/>
        <end position="29"/>
    </location>
</feature>
<evidence type="ECO:0000313" key="2">
    <source>
        <dbReference type="EMBL" id="QGZ59583.1"/>
    </source>
</evidence>
<proteinExistence type="predicted"/>
<keyword evidence="1" id="KW-0472">Membrane</keyword>
<feature type="transmembrane region" description="Helical" evidence="1">
    <location>
        <begin position="155"/>
        <end position="178"/>
    </location>
</feature>